<organism evidence="1 2">
    <name type="scientific">Castilleja foliolosa</name>
    <dbReference type="NCBI Taxonomy" id="1961234"/>
    <lineage>
        <taxon>Eukaryota</taxon>
        <taxon>Viridiplantae</taxon>
        <taxon>Streptophyta</taxon>
        <taxon>Embryophyta</taxon>
        <taxon>Tracheophyta</taxon>
        <taxon>Spermatophyta</taxon>
        <taxon>Magnoliopsida</taxon>
        <taxon>eudicotyledons</taxon>
        <taxon>Gunneridae</taxon>
        <taxon>Pentapetalae</taxon>
        <taxon>asterids</taxon>
        <taxon>lamiids</taxon>
        <taxon>Lamiales</taxon>
        <taxon>Orobanchaceae</taxon>
        <taxon>Pedicularideae</taxon>
        <taxon>Castillejinae</taxon>
        <taxon>Castilleja</taxon>
    </lineage>
</organism>
<name>A0ABD3EDJ8_9LAMI</name>
<evidence type="ECO:0000313" key="2">
    <source>
        <dbReference type="Proteomes" id="UP001632038"/>
    </source>
</evidence>
<dbReference type="Proteomes" id="UP001632038">
    <property type="component" value="Unassembled WGS sequence"/>
</dbReference>
<protein>
    <recommendedName>
        <fullName evidence="3">Helitron helicase-like domain-containing protein</fullName>
    </recommendedName>
</protein>
<comment type="caution">
    <text evidence="1">The sequence shown here is derived from an EMBL/GenBank/DDBJ whole genome shotgun (WGS) entry which is preliminary data.</text>
</comment>
<reference evidence="2" key="1">
    <citation type="journal article" date="2024" name="IScience">
        <title>Strigolactones Initiate the Formation of Haustorium-like Structures in Castilleja.</title>
        <authorList>
            <person name="Buerger M."/>
            <person name="Peterson D."/>
            <person name="Chory J."/>
        </authorList>
    </citation>
    <scope>NUCLEOTIDE SEQUENCE [LARGE SCALE GENOMIC DNA]</scope>
</reference>
<evidence type="ECO:0008006" key="3">
    <source>
        <dbReference type="Google" id="ProtNLM"/>
    </source>
</evidence>
<gene>
    <name evidence="1" type="ORF">CASFOL_002093</name>
</gene>
<dbReference type="AlphaFoldDB" id="A0ABD3EDJ8"/>
<keyword evidence="2" id="KW-1185">Reference proteome</keyword>
<accession>A0ABD3EDJ8</accession>
<dbReference type="PANTHER" id="PTHR45786:SF77">
    <property type="entry name" value="HELITRON HELICASE-LIKE DOMAIN-CONTAINING PROTEIN-RELATED"/>
    <property type="match status" value="1"/>
</dbReference>
<evidence type="ECO:0000313" key="1">
    <source>
        <dbReference type="EMBL" id="KAL3652412.1"/>
    </source>
</evidence>
<proteinExistence type="predicted"/>
<dbReference type="EMBL" id="JAVIJP010000005">
    <property type="protein sequence ID" value="KAL3652412.1"/>
    <property type="molecule type" value="Genomic_DNA"/>
</dbReference>
<dbReference type="PANTHER" id="PTHR45786">
    <property type="entry name" value="DNA BINDING PROTEIN-LIKE"/>
    <property type="match status" value="1"/>
</dbReference>
<sequence>MLNCCTSLQEKGGGGGGGEHDWMNGKRIFDCSAHEVGESSRSRRSRRLPNRTNFVPAETLAKPTYFDDGDCEFICEYCSAFFWFAERITRGPLHFRPRYTHCCKGGAVRLPFPLCPPAAFKLLFEDSDFMDNVRVYNNMFSMTSFGARIDDAVNDGRGPYMFKISGQVSHWISSICPPTNEGPRFLQLYIYDTINEVPSRLRFFESSDHRSRETLKCCNEYVRLFRSAADLCDTCAECNYSVNYGDYYYSHHPIQIKRPTNNNDHPPTSPRSSSTGLPLWAAAARPFSFGIFQ</sequence>